<dbReference type="GeneID" id="87829991"/>
<dbReference type="EMBL" id="MU853231">
    <property type="protein sequence ID" value="KAK4122277.1"/>
    <property type="molecule type" value="Genomic_DNA"/>
</dbReference>
<accession>A0AAN6TWZ3</accession>
<feature type="compositionally biased region" description="Basic and acidic residues" evidence="1">
    <location>
        <begin position="28"/>
        <end position="38"/>
    </location>
</feature>
<evidence type="ECO:0000256" key="1">
    <source>
        <dbReference type="SAM" id="MobiDB-lite"/>
    </source>
</evidence>
<reference evidence="2" key="2">
    <citation type="submission" date="2023-05" db="EMBL/GenBank/DDBJ databases">
        <authorList>
            <consortium name="Lawrence Berkeley National Laboratory"/>
            <person name="Steindorff A."/>
            <person name="Hensen N."/>
            <person name="Bonometti L."/>
            <person name="Westerberg I."/>
            <person name="Brannstrom I.O."/>
            <person name="Guillou S."/>
            <person name="Cros-Aarteil S."/>
            <person name="Calhoun S."/>
            <person name="Haridas S."/>
            <person name="Kuo A."/>
            <person name="Mondo S."/>
            <person name="Pangilinan J."/>
            <person name="Riley R."/>
            <person name="Labutti K."/>
            <person name="Andreopoulos B."/>
            <person name="Lipzen A."/>
            <person name="Chen C."/>
            <person name="Yanf M."/>
            <person name="Daum C."/>
            <person name="Ng V."/>
            <person name="Clum A."/>
            <person name="Ohm R."/>
            <person name="Martin F."/>
            <person name="Silar P."/>
            <person name="Natvig D."/>
            <person name="Lalanne C."/>
            <person name="Gautier V."/>
            <person name="Ament-Velasquez S.L."/>
            <person name="Kruys A."/>
            <person name="Hutchinson M.I."/>
            <person name="Powell A.J."/>
            <person name="Barry K."/>
            <person name="Miller A.N."/>
            <person name="Grigoriev I.V."/>
            <person name="Debuchy R."/>
            <person name="Gladieux P."/>
            <person name="Thoren M.H."/>
            <person name="Johannesson H."/>
        </authorList>
    </citation>
    <scope>NUCLEOTIDE SEQUENCE</scope>
    <source>
        <strain evidence="2">CBS 731.68</strain>
    </source>
</reference>
<reference evidence="2" key="1">
    <citation type="journal article" date="2023" name="Mol. Phylogenet. Evol.">
        <title>Genome-scale phylogeny and comparative genomics of the fungal order Sordariales.</title>
        <authorList>
            <person name="Hensen N."/>
            <person name="Bonometti L."/>
            <person name="Westerberg I."/>
            <person name="Brannstrom I.O."/>
            <person name="Guillou S."/>
            <person name="Cros-Aarteil S."/>
            <person name="Calhoun S."/>
            <person name="Haridas S."/>
            <person name="Kuo A."/>
            <person name="Mondo S."/>
            <person name="Pangilinan J."/>
            <person name="Riley R."/>
            <person name="LaButti K."/>
            <person name="Andreopoulos B."/>
            <person name="Lipzen A."/>
            <person name="Chen C."/>
            <person name="Yan M."/>
            <person name="Daum C."/>
            <person name="Ng V."/>
            <person name="Clum A."/>
            <person name="Steindorff A."/>
            <person name="Ohm R.A."/>
            <person name="Martin F."/>
            <person name="Silar P."/>
            <person name="Natvig D.O."/>
            <person name="Lalanne C."/>
            <person name="Gautier V."/>
            <person name="Ament-Velasquez S.L."/>
            <person name="Kruys A."/>
            <person name="Hutchinson M.I."/>
            <person name="Powell A.J."/>
            <person name="Barry K."/>
            <person name="Miller A.N."/>
            <person name="Grigoriev I.V."/>
            <person name="Debuchy R."/>
            <person name="Gladieux P."/>
            <person name="Hiltunen Thoren M."/>
            <person name="Johannesson H."/>
        </authorList>
    </citation>
    <scope>NUCLEOTIDE SEQUENCE</scope>
    <source>
        <strain evidence="2">CBS 731.68</strain>
    </source>
</reference>
<feature type="region of interest" description="Disordered" evidence="1">
    <location>
        <begin position="1"/>
        <end position="53"/>
    </location>
</feature>
<evidence type="ECO:0000313" key="3">
    <source>
        <dbReference type="Proteomes" id="UP001302602"/>
    </source>
</evidence>
<dbReference type="Proteomes" id="UP001302602">
    <property type="component" value="Unassembled WGS sequence"/>
</dbReference>
<dbReference type="RefSeq" id="XP_062646048.1">
    <property type="nucleotide sequence ID" value="XM_062793222.1"/>
</dbReference>
<keyword evidence="3" id="KW-1185">Reference proteome</keyword>
<comment type="caution">
    <text evidence="2">The sequence shown here is derived from an EMBL/GenBank/DDBJ whole genome shotgun (WGS) entry which is preliminary data.</text>
</comment>
<dbReference type="AlphaFoldDB" id="A0AAN6TWZ3"/>
<gene>
    <name evidence="2" type="ORF">N657DRAFT_646959</name>
</gene>
<proteinExistence type="predicted"/>
<organism evidence="2 3">
    <name type="scientific">Parathielavia appendiculata</name>
    <dbReference type="NCBI Taxonomy" id="2587402"/>
    <lineage>
        <taxon>Eukaryota</taxon>
        <taxon>Fungi</taxon>
        <taxon>Dikarya</taxon>
        <taxon>Ascomycota</taxon>
        <taxon>Pezizomycotina</taxon>
        <taxon>Sordariomycetes</taxon>
        <taxon>Sordariomycetidae</taxon>
        <taxon>Sordariales</taxon>
        <taxon>Chaetomiaceae</taxon>
        <taxon>Parathielavia</taxon>
    </lineage>
</organism>
<protein>
    <submittedName>
        <fullName evidence="2">Uncharacterized protein</fullName>
    </submittedName>
</protein>
<feature type="region of interest" description="Disordered" evidence="1">
    <location>
        <begin position="274"/>
        <end position="293"/>
    </location>
</feature>
<sequence>MSQSPNKSIKIEQKDDEVEGPKNAAKPKSVEENKDEQTTSRAAVPQVTPQEQPQKVDCAVNAYGWAMPIPNGVDKINFTQFYCQIPVKQQPWEAGATRMLEEGKCPWRESFHLTDEERAPYRGGAACRVLLVGFALTDLEPEHRRPSPSVGFNWGGLKYNRLNQDGFWTETPTMIPDLQAKKAVMVVTKVDYQQPLGLNFWALLRPGNENSDLCQLYRVTKEECFYLPQFRVFDESTDKGSIGRLLSWNKSVRRAAICSEEVAVCPTFSIPQRTAGRAEPENGGEKDAGGQSL</sequence>
<evidence type="ECO:0000313" key="2">
    <source>
        <dbReference type="EMBL" id="KAK4122277.1"/>
    </source>
</evidence>
<name>A0AAN6TWZ3_9PEZI</name>
<feature type="compositionally biased region" description="Basic and acidic residues" evidence="1">
    <location>
        <begin position="276"/>
        <end position="293"/>
    </location>
</feature>